<evidence type="ECO:0000313" key="2">
    <source>
        <dbReference type="Proteomes" id="UP001497680"/>
    </source>
</evidence>
<evidence type="ECO:0000313" key="1">
    <source>
        <dbReference type="EMBL" id="KAI6081511.1"/>
    </source>
</evidence>
<name>A0ACC0CM11_9PEZI</name>
<proteinExistence type="predicted"/>
<reference evidence="1 2" key="1">
    <citation type="journal article" date="2022" name="New Phytol.">
        <title>Ecological generalism drives hyperdiversity of secondary metabolite gene clusters in xylarialean endophytes.</title>
        <authorList>
            <person name="Franco M.E.E."/>
            <person name="Wisecaver J.H."/>
            <person name="Arnold A.E."/>
            <person name="Ju Y.M."/>
            <person name="Slot J.C."/>
            <person name="Ahrendt S."/>
            <person name="Moore L.P."/>
            <person name="Eastman K.E."/>
            <person name="Scott K."/>
            <person name="Konkel Z."/>
            <person name="Mondo S.J."/>
            <person name="Kuo A."/>
            <person name="Hayes R.D."/>
            <person name="Haridas S."/>
            <person name="Andreopoulos B."/>
            <person name="Riley R."/>
            <person name="LaButti K."/>
            <person name="Pangilinan J."/>
            <person name="Lipzen A."/>
            <person name="Amirebrahimi M."/>
            <person name="Yan J."/>
            <person name="Adam C."/>
            <person name="Keymanesh K."/>
            <person name="Ng V."/>
            <person name="Louie K."/>
            <person name="Northen T."/>
            <person name="Drula E."/>
            <person name="Henrissat B."/>
            <person name="Hsieh H.M."/>
            <person name="Youens-Clark K."/>
            <person name="Lutzoni F."/>
            <person name="Miadlikowska J."/>
            <person name="Eastwood D.C."/>
            <person name="Hamelin R.C."/>
            <person name="Grigoriev I.V."/>
            <person name="U'Ren J.M."/>
        </authorList>
    </citation>
    <scope>NUCLEOTIDE SEQUENCE [LARGE SCALE GENOMIC DNA]</scope>
    <source>
        <strain evidence="1 2">ER1909</strain>
    </source>
</reference>
<sequence length="771" mass="86923">MEILPSYEEAVENPDWLDLVGTYIPVADWPRCCRVDKRFYWQFAPRLWQDPLVTVRQLGMHPNDDLAWYRRFINKHVKLARLETRSYVRSLDFREFAVRASGLYSSEASERAISESFKNLPQIFPGLICLLVDGHPELDPGSLATAASASQSLQLLDLARCRHELSTRFFNPDLFRDLVFLDISYIPGSVKSATQASLNPRFLPELRVLKVQGREMDNTTASLLLQAFGRQLRGLDLSYNKLGDDILDEIVENSISHFTFHTDAHFEKEGKLVLQKNIGSRKYGPFEFIEESGNSRDSQFLEKHLADSPFYSQRADLTELQEWQAVRPDGLVAVRRDGAGMMKKLLLDEAMSALNRNDSTVRGPPHLGSSGITHLYLNGNRFTSTGIDRLIRTSRGRLEHFECDSCLYDPSHPRISGNIKELKVLGFFGSAPLFRPVISSALRSLRVHHSLVTRVPSLSADGLSRATAARVAEGQLYKNIRRIYPLALVPDTNPRITSLTLTNIPARSTGPIIEQLTQFLHLASIQQNTIKTARVVFTGRSSSVLKGLRHIRLELEPDFSDSTDAISMSDEVDFDKLLDPAEDDFARDTSSFFDDDDGSFGVTSRGTTNERSRQEKRSDSTAHVEEYKHWTSGRLKSFPYSEVECEYLTQYVNTAHSWTGNVFSVPVWIGPGVITPHAAVNEYMWNVQDPSIRKDIGPATPNHVAAGVPPLSYIFYAAWDAMVVPKNIAQAARSCGSAPFRDVAAAIKEYRMRMRGTEHHWDGKLELVRAR</sequence>
<protein>
    <submittedName>
        <fullName evidence="1">Uncharacterized protein</fullName>
    </submittedName>
</protein>
<comment type="caution">
    <text evidence="1">The sequence shown here is derived from an EMBL/GenBank/DDBJ whole genome shotgun (WGS) entry which is preliminary data.</text>
</comment>
<accession>A0ACC0CM11</accession>
<dbReference type="Proteomes" id="UP001497680">
    <property type="component" value="Unassembled WGS sequence"/>
</dbReference>
<keyword evidence="2" id="KW-1185">Reference proteome</keyword>
<organism evidence="1 2">
    <name type="scientific">Hypoxylon rubiginosum</name>
    <dbReference type="NCBI Taxonomy" id="110542"/>
    <lineage>
        <taxon>Eukaryota</taxon>
        <taxon>Fungi</taxon>
        <taxon>Dikarya</taxon>
        <taxon>Ascomycota</taxon>
        <taxon>Pezizomycotina</taxon>
        <taxon>Sordariomycetes</taxon>
        <taxon>Xylariomycetidae</taxon>
        <taxon>Xylariales</taxon>
        <taxon>Hypoxylaceae</taxon>
        <taxon>Hypoxylon</taxon>
    </lineage>
</organism>
<gene>
    <name evidence="1" type="ORF">F4821DRAFT_25089</name>
</gene>
<dbReference type="EMBL" id="MU394393">
    <property type="protein sequence ID" value="KAI6081511.1"/>
    <property type="molecule type" value="Genomic_DNA"/>
</dbReference>